<dbReference type="GO" id="GO:0042742">
    <property type="term" value="P:defense response to bacterium"/>
    <property type="evidence" value="ECO:0007669"/>
    <property type="project" value="UniProtKB-KW"/>
</dbReference>
<dbReference type="PROSITE" id="PS51348">
    <property type="entry name" value="GLYCOSYL_HYDROL_F22_2"/>
    <property type="match status" value="1"/>
</dbReference>
<dbReference type="SUPFAM" id="SSF53955">
    <property type="entry name" value="Lysozyme-like"/>
    <property type="match status" value="1"/>
</dbReference>
<dbReference type="GO" id="GO:0031640">
    <property type="term" value="P:killing of cells of another organism"/>
    <property type="evidence" value="ECO:0007669"/>
    <property type="project" value="UniProtKB-KW"/>
</dbReference>
<dbReference type="FunFam" id="1.10.530.10:FF:000001">
    <property type="entry name" value="Lysozyme C"/>
    <property type="match status" value="1"/>
</dbReference>
<evidence type="ECO:0000256" key="6">
    <source>
        <dbReference type="SAM" id="SignalP"/>
    </source>
</evidence>
<keyword evidence="4" id="KW-1015">Disulfide bond</keyword>
<comment type="caution">
    <text evidence="8">The sequence shown here is derived from an EMBL/GenBank/DDBJ whole genome shotgun (WGS) entry which is preliminary data.</text>
</comment>
<dbReference type="PANTHER" id="PTHR11407">
    <property type="entry name" value="LYSOZYME C"/>
    <property type="match status" value="1"/>
</dbReference>
<dbReference type="Gene3D" id="1.10.530.10">
    <property type="match status" value="1"/>
</dbReference>
<keyword evidence="9" id="KW-1185">Reference proteome</keyword>
<dbReference type="InterPro" id="IPR000974">
    <property type="entry name" value="Glyco_hydro_22_lys"/>
</dbReference>
<dbReference type="InterPro" id="IPR023346">
    <property type="entry name" value="Lysozyme-like_dom_sf"/>
</dbReference>
<protein>
    <recommendedName>
        <fullName evidence="2">lysozyme</fullName>
        <ecNumber evidence="2">3.2.1.17</ecNumber>
    </recommendedName>
</protein>
<dbReference type="Proteomes" id="UP001044222">
    <property type="component" value="Chromosome 15"/>
</dbReference>
<feature type="signal peptide" evidence="6">
    <location>
        <begin position="1"/>
        <end position="15"/>
    </location>
</feature>
<evidence type="ECO:0000256" key="5">
    <source>
        <dbReference type="RuleBase" id="RU004440"/>
    </source>
</evidence>
<dbReference type="CDD" id="cd16897">
    <property type="entry name" value="LYZ_C"/>
    <property type="match status" value="1"/>
</dbReference>
<dbReference type="EMBL" id="JAFIRN010000015">
    <property type="protein sequence ID" value="KAG5834153.1"/>
    <property type="molecule type" value="Genomic_DNA"/>
</dbReference>
<sequence length="143" mass="15793">MRALVFLLLVAAASAKVFERCELARTLKAAGMDGYRGVSLGDWVCLTRWESAYNTSATNHNKDGSTDFGIFQTNSRWWCNDGVTPSENGCNILCSRLLSPDISDAITCAKREVRDPHGIRAWVAWRKYCEGHDVSPYIAGCGV</sequence>
<evidence type="ECO:0000313" key="9">
    <source>
        <dbReference type="Proteomes" id="UP001044222"/>
    </source>
</evidence>
<keyword evidence="6" id="KW-0732">Signal</keyword>
<evidence type="ECO:0000256" key="2">
    <source>
        <dbReference type="ARBA" id="ARBA00012732"/>
    </source>
</evidence>
<name>A0A9D3LSY8_ANGAN</name>
<keyword evidence="3" id="KW-0929">Antimicrobial</keyword>
<dbReference type="InterPro" id="IPR001916">
    <property type="entry name" value="Glyco_hydro_22"/>
</dbReference>
<reference evidence="8" key="1">
    <citation type="submission" date="2021-01" db="EMBL/GenBank/DDBJ databases">
        <title>A chromosome-scale assembly of European eel, Anguilla anguilla.</title>
        <authorList>
            <person name="Henkel C."/>
            <person name="Jong-Raadsen S.A."/>
            <person name="Dufour S."/>
            <person name="Weltzien F.-A."/>
            <person name="Palstra A.P."/>
            <person name="Pelster B."/>
            <person name="Spaink H.P."/>
            <person name="Van Den Thillart G.E."/>
            <person name="Jansen H."/>
            <person name="Zahm M."/>
            <person name="Klopp C."/>
            <person name="Cedric C."/>
            <person name="Louis A."/>
            <person name="Berthelot C."/>
            <person name="Parey E."/>
            <person name="Roest Crollius H."/>
            <person name="Montfort J."/>
            <person name="Robinson-Rechavi M."/>
            <person name="Bucao C."/>
            <person name="Bouchez O."/>
            <person name="Gislard M."/>
            <person name="Lluch J."/>
            <person name="Milhes M."/>
            <person name="Lampietro C."/>
            <person name="Lopez Roques C."/>
            <person name="Donnadieu C."/>
            <person name="Braasch I."/>
            <person name="Desvignes T."/>
            <person name="Postlethwait J."/>
            <person name="Bobe J."/>
            <person name="Guiguen Y."/>
            <person name="Dirks R."/>
        </authorList>
    </citation>
    <scope>NUCLEOTIDE SEQUENCE</scope>
    <source>
        <strain evidence="8">Tag_6206</strain>
        <tissue evidence="8">Liver</tissue>
    </source>
</reference>
<dbReference type="EC" id="3.2.1.17" evidence="2"/>
<dbReference type="PANTHER" id="PTHR11407:SF63">
    <property type="entry name" value="LYSOZYME C"/>
    <property type="match status" value="1"/>
</dbReference>
<evidence type="ECO:0000256" key="1">
    <source>
        <dbReference type="ARBA" id="ARBA00010859"/>
    </source>
</evidence>
<keyword evidence="3" id="KW-0081">Bacteriolytic enzyme</keyword>
<dbReference type="PRINTS" id="PR00137">
    <property type="entry name" value="LYSOZYME"/>
</dbReference>
<dbReference type="PRINTS" id="PR00135">
    <property type="entry name" value="LYZLACT"/>
</dbReference>
<dbReference type="Pfam" id="PF00062">
    <property type="entry name" value="Lys"/>
    <property type="match status" value="1"/>
</dbReference>
<dbReference type="PROSITE" id="PS00128">
    <property type="entry name" value="GLYCOSYL_HYDROL_F22_1"/>
    <property type="match status" value="1"/>
</dbReference>
<proteinExistence type="inferred from homology"/>
<feature type="domain" description="Glycosyl hydrolases family 22 (GH22)" evidence="7">
    <location>
        <begin position="90"/>
        <end position="108"/>
    </location>
</feature>
<accession>A0A9D3LSY8</accession>
<gene>
    <name evidence="8" type="ORF">ANANG_G00258400</name>
</gene>
<dbReference type="GO" id="GO:0003796">
    <property type="term" value="F:lysozyme activity"/>
    <property type="evidence" value="ECO:0007669"/>
    <property type="project" value="UniProtKB-EC"/>
</dbReference>
<evidence type="ECO:0000313" key="8">
    <source>
        <dbReference type="EMBL" id="KAG5834153.1"/>
    </source>
</evidence>
<comment type="similarity">
    <text evidence="1 5">Belongs to the glycosyl hydrolase 22 family.</text>
</comment>
<dbReference type="InterPro" id="IPR019799">
    <property type="entry name" value="Glyco_hydro_22_CS"/>
</dbReference>
<evidence type="ECO:0000256" key="3">
    <source>
        <dbReference type="ARBA" id="ARBA00022638"/>
    </source>
</evidence>
<dbReference type="AlphaFoldDB" id="A0A9D3LSY8"/>
<feature type="chain" id="PRO_5039282489" description="lysozyme" evidence="6">
    <location>
        <begin position="16"/>
        <end position="143"/>
    </location>
</feature>
<evidence type="ECO:0000259" key="7">
    <source>
        <dbReference type="PROSITE" id="PS00128"/>
    </source>
</evidence>
<organism evidence="8 9">
    <name type="scientific">Anguilla anguilla</name>
    <name type="common">European freshwater eel</name>
    <name type="synonym">Muraena anguilla</name>
    <dbReference type="NCBI Taxonomy" id="7936"/>
    <lineage>
        <taxon>Eukaryota</taxon>
        <taxon>Metazoa</taxon>
        <taxon>Chordata</taxon>
        <taxon>Craniata</taxon>
        <taxon>Vertebrata</taxon>
        <taxon>Euteleostomi</taxon>
        <taxon>Actinopterygii</taxon>
        <taxon>Neopterygii</taxon>
        <taxon>Teleostei</taxon>
        <taxon>Anguilliformes</taxon>
        <taxon>Anguillidae</taxon>
        <taxon>Anguilla</taxon>
    </lineage>
</organism>
<evidence type="ECO:0000256" key="4">
    <source>
        <dbReference type="ARBA" id="ARBA00023157"/>
    </source>
</evidence>
<dbReference type="SMART" id="SM00263">
    <property type="entry name" value="LYZ1"/>
    <property type="match status" value="1"/>
</dbReference>